<feature type="region of interest" description="Disordered" evidence="1">
    <location>
        <begin position="1337"/>
        <end position="1356"/>
    </location>
</feature>
<evidence type="ECO:0000256" key="1">
    <source>
        <dbReference type="SAM" id="MobiDB-lite"/>
    </source>
</evidence>
<dbReference type="PROSITE" id="PS50010">
    <property type="entry name" value="DH_2"/>
    <property type="match status" value="1"/>
</dbReference>
<proteinExistence type="predicted"/>
<feature type="compositionally biased region" description="Basic and acidic residues" evidence="1">
    <location>
        <begin position="862"/>
        <end position="872"/>
    </location>
</feature>
<keyword evidence="4" id="KW-1185">Reference proteome</keyword>
<dbReference type="OrthoDB" id="10256089at2759"/>
<feature type="region of interest" description="Disordered" evidence="1">
    <location>
        <begin position="697"/>
        <end position="751"/>
    </location>
</feature>
<protein>
    <recommendedName>
        <fullName evidence="2">DH domain-containing protein</fullName>
    </recommendedName>
</protein>
<feature type="region of interest" description="Disordered" evidence="1">
    <location>
        <begin position="1285"/>
        <end position="1306"/>
    </location>
</feature>
<comment type="caution">
    <text evidence="3">The sequence shown here is derived from an EMBL/GenBank/DDBJ whole genome shotgun (WGS) entry which is preliminary data.</text>
</comment>
<feature type="compositionally biased region" description="Low complexity" evidence="1">
    <location>
        <begin position="912"/>
        <end position="924"/>
    </location>
</feature>
<dbReference type="PANTHER" id="PTHR22834">
    <property type="entry name" value="NUCLEAR FUSION PROTEIN FUS2"/>
    <property type="match status" value="1"/>
</dbReference>
<feature type="region of interest" description="Disordered" evidence="1">
    <location>
        <begin position="176"/>
        <end position="206"/>
    </location>
</feature>
<feature type="region of interest" description="Disordered" evidence="1">
    <location>
        <begin position="1389"/>
        <end position="1410"/>
    </location>
</feature>
<feature type="region of interest" description="Disordered" evidence="1">
    <location>
        <begin position="805"/>
        <end position="827"/>
    </location>
</feature>
<dbReference type="InterPro" id="IPR051492">
    <property type="entry name" value="Dynamin-Rho_GEF"/>
</dbReference>
<reference evidence="3" key="1">
    <citation type="submission" date="2022-07" db="EMBL/GenBank/DDBJ databases">
        <title>Phylogenomic reconstructions and comparative analyses of Kickxellomycotina fungi.</title>
        <authorList>
            <person name="Reynolds N.K."/>
            <person name="Stajich J.E."/>
            <person name="Barry K."/>
            <person name="Grigoriev I.V."/>
            <person name="Crous P."/>
            <person name="Smith M.E."/>
        </authorList>
    </citation>
    <scope>NUCLEOTIDE SEQUENCE</scope>
    <source>
        <strain evidence="3">NBRC 32514</strain>
    </source>
</reference>
<feature type="compositionally biased region" description="Polar residues" evidence="1">
    <location>
        <begin position="1285"/>
        <end position="1300"/>
    </location>
</feature>
<dbReference type="Gene3D" id="1.20.900.10">
    <property type="entry name" value="Dbl homology (DH) domain"/>
    <property type="match status" value="1"/>
</dbReference>
<feature type="compositionally biased region" description="Basic and acidic residues" evidence="1">
    <location>
        <begin position="194"/>
        <end position="206"/>
    </location>
</feature>
<dbReference type="PANTHER" id="PTHR22834:SF20">
    <property type="entry name" value="SH3 DOMAIN-CONTAINING PROTEIN"/>
    <property type="match status" value="1"/>
</dbReference>
<dbReference type="InterPro" id="IPR000219">
    <property type="entry name" value="DH_dom"/>
</dbReference>
<feature type="compositionally biased region" description="Low complexity" evidence="1">
    <location>
        <begin position="1248"/>
        <end position="1260"/>
    </location>
</feature>
<feature type="region of interest" description="Disordered" evidence="1">
    <location>
        <begin position="537"/>
        <end position="559"/>
    </location>
</feature>
<dbReference type="SUPFAM" id="SSF48065">
    <property type="entry name" value="DBL homology domain (DH-domain)"/>
    <property type="match status" value="1"/>
</dbReference>
<feature type="domain" description="DH" evidence="2">
    <location>
        <begin position="312"/>
        <end position="658"/>
    </location>
</feature>
<dbReference type="Pfam" id="PF00621">
    <property type="entry name" value="RhoGEF"/>
    <property type="match status" value="2"/>
</dbReference>
<dbReference type="SMART" id="SM00325">
    <property type="entry name" value="RhoGEF"/>
    <property type="match status" value="1"/>
</dbReference>
<dbReference type="InterPro" id="IPR035899">
    <property type="entry name" value="DBL_dom_sf"/>
</dbReference>
<dbReference type="GO" id="GO:0005737">
    <property type="term" value="C:cytoplasm"/>
    <property type="evidence" value="ECO:0007669"/>
    <property type="project" value="TreeGrafter"/>
</dbReference>
<organism evidence="3 4">
    <name type="scientific">Coemansia erecta</name>
    <dbReference type="NCBI Taxonomy" id="147472"/>
    <lineage>
        <taxon>Eukaryota</taxon>
        <taxon>Fungi</taxon>
        <taxon>Fungi incertae sedis</taxon>
        <taxon>Zoopagomycota</taxon>
        <taxon>Kickxellomycotina</taxon>
        <taxon>Kickxellomycetes</taxon>
        <taxon>Kickxellales</taxon>
        <taxon>Kickxellaceae</taxon>
        <taxon>Coemansia</taxon>
    </lineage>
</organism>
<dbReference type="Proteomes" id="UP001149813">
    <property type="component" value="Unassembled WGS sequence"/>
</dbReference>
<feature type="region of interest" description="Disordered" evidence="1">
    <location>
        <begin position="59"/>
        <end position="114"/>
    </location>
</feature>
<feature type="compositionally biased region" description="Low complexity" evidence="1">
    <location>
        <begin position="733"/>
        <end position="749"/>
    </location>
</feature>
<evidence type="ECO:0000259" key="2">
    <source>
        <dbReference type="PROSITE" id="PS50010"/>
    </source>
</evidence>
<evidence type="ECO:0000313" key="4">
    <source>
        <dbReference type="Proteomes" id="UP001149813"/>
    </source>
</evidence>
<evidence type="ECO:0000313" key="3">
    <source>
        <dbReference type="EMBL" id="KAJ1725407.1"/>
    </source>
</evidence>
<feature type="compositionally biased region" description="Polar residues" evidence="1">
    <location>
        <begin position="177"/>
        <end position="193"/>
    </location>
</feature>
<accession>A0A9W7Y6F7</accession>
<dbReference type="GO" id="GO:0005085">
    <property type="term" value="F:guanyl-nucleotide exchange factor activity"/>
    <property type="evidence" value="ECO:0007669"/>
    <property type="project" value="InterPro"/>
</dbReference>
<dbReference type="GO" id="GO:0032955">
    <property type="term" value="P:regulation of division septum assembly"/>
    <property type="evidence" value="ECO:0007669"/>
    <property type="project" value="TreeGrafter"/>
</dbReference>
<name>A0A9W7Y6F7_9FUNG</name>
<sequence length="1410" mass="154859">MASQMHRRKAVQYMPARATTSQGARIAKTAIVTVAKPSSIPQTPEPQSMNAVRARTRTNHIGTQPPVPRIPEIQQQSRPPSSADPTERHASSNSASPRPVRPNRVEPNSAEECEEEQYLRRVSVLYHELWSSDWIDRQLFSSGPLAVGADAPLDKCATSVPAEDALLEEPDREIEMASSTDHTDQQIQVAHTTTRNEKDGEEEQQRRRLEVLSIDAQTIAETIARISQDGLYSSAPDVPEDEGTATRQVHFPENQQSWASYDGDTCAEQDSPMLEPAHDRAPGLCFSPSDLADALIGTVHRLEDDKQLVQRKRWSVIKELAITEAHYLRDLLLIRAVFYEPLAGPSGNGLLRAEDACTIFGNLDEVIDCARSLVEYLTVAVVYEANRCSTIGDMESSGNSPGYDYDDRPERHSAMSTPMHWGQSSASTRKDTAYPSTMRGGKAGEPGFRSSAWADISIAQAFLLTSQRMERAYSEYCRNFETASQRLIEIKHMASTMSASVATPNTMPATPLTMYHQMSSASSPFAEGAKNTRQHNSNIANAAGNSGVSGSRNSGSVNNGSAFSGQGSLSIQLDRWDPEDMYSAMLYQFMLEQAQSLSGKTTSWDLPSLLIKPVQRILKYPLLIRSLLSLTRAHTADHGRLEKAALSIECIAETINAVNKDNGLRISTVAGAPSASVANDDGQSRIARELRRVLRRRPGNVGHIRSKSNMETPAQLRPRLSIRPKSRAKDASDSSSQAGSGGSSAPSSGVEALVEQHEIRISELIRSLRRWENDIGSMLCQQVALAGRWRDFYAVHDNDSGNLGAAHSSADAMTTSSGAGGNRSRGEHVDADELIYREYGKYQQQQQIQKLQQQIRQLETRRNLTRQLEPRTSRSHNALRSHANTDGPERYSPDSVTIGRIHPAHVTEFGYSRSSNSSSGSSTRRSGDRDTIPTGCGEQTWCMIKQDRVNQYHAALEKIYKTMYPRMICHPFHSSIYPVLNALSQTYSDGPRRILGEIARLSNSSDASESPEKRIATLRSMLASDLPKLFEHERTVVRLLSEQIVAIKRDFYAQTTNILSAARGDIDLEPEVEDEDVVTGISSRISGLADLSTRAFSPGLLGPLNHSLGVGRTDRMKAAFDMRLTEAIIVGPDQTLPCPAEHSSQIQSSLWLLAQEGNTQNSSHYILKSRRRQSIAESTFSIDSLSDSSLVLYDYPGASMFESVASDLPNAHRISSSFSGGSDPTLLLSARRNASAFPPESSTEWQPSSLSTVAVSSTSANPAPAKHRRKKSIGLMDRISNLRSGRTLRGQSGNTSMSELRSQDEYEGADQIKTRAQLGMPSTMPETDTAILTRSGHRAMSDAGMRGRDNRGGWSSDMTKYEPLPLVDPIRFSKGFIDDTLHFLSTHQDFSGDKPDSTHSSAAVGAKVNI</sequence>
<dbReference type="GO" id="GO:0031991">
    <property type="term" value="P:regulation of actomyosin contractile ring contraction"/>
    <property type="evidence" value="ECO:0007669"/>
    <property type="project" value="TreeGrafter"/>
</dbReference>
<feature type="region of interest" description="Disordered" evidence="1">
    <location>
        <begin position="862"/>
        <end position="932"/>
    </location>
</feature>
<feature type="compositionally biased region" description="Polar residues" evidence="1">
    <location>
        <begin position="73"/>
        <end position="84"/>
    </location>
</feature>
<dbReference type="EMBL" id="JANBOJ010000006">
    <property type="protein sequence ID" value="KAJ1725407.1"/>
    <property type="molecule type" value="Genomic_DNA"/>
</dbReference>
<gene>
    <name evidence="3" type="ORF">LPJ53_000445</name>
</gene>
<feature type="region of interest" description="Disordered" evidence="1">
    <location>
        <begin position="396"/>
        <end position="445"/>
    </location>
</feature>
<feature type="region of interest" description="Disordered" evidence="1">
    <location>
        <begin position="1237"/>
        <end position="1271"/>
    </location>
</feature>